<comment type="caution">
    <text evidence="4">The sequence shown here is derived from an EMBL/GenBank/DDBJ whole genome shotgun (WGS) entry which is preliminary data.</text>
</comment>
<name>A0A506UGD4_9HYPH</name>
<dbReference type="Proteomes" id="UP000318801">
    <property type="component" value="Unassembled WGS sequence"/>
</dbReference>
<reference evidence="4 5" key="1">
    <citation type="submission" date="2019-06" db="EMBL/GenBank/DDBJ databases">
        <authorList>
            <person name="Li M."/>
        </authorList>
    </citation>
    <scope>NUCLEOTIDE SEQUENCE [LARGE SCALE GENOMIC DNA]</scope>
    <source>
        <strain evidence="4 5">BGMRC2036</strain>
    </source>
</reference>
<evidence type="ECO:0000259" key="2">
    <source>
        <dbReference type="PROSITE" id="PS50883"/>
    </source>
</evidence>
<dbReference type="PANTHER" id="PTHR33121">
    <property type="entry name" value="CYCLIC DI-GMP PHOSPHODIESTERASE PDEF"/>
    <property type="match status" value="1"/>
</dbReference>
<dbReference type="InterPro" id="IPR050706">
    <property type="entry name" value="Cyclic-di-GMP_PDE-like"/>
</dbReference>
<dbReference type="AlphaFoldDB" id="A0A506UGD4"/>
<dbReference type="SUPFAM" id="SSF55073">
    <property type="entry name" value="Nucleotide cyclase"/>
    <property type="match status" value="1"/>
</dbReference>
<keyword evidence="1" id="KW-0472">Membrane</keyword>
<keyword evidence="1" id="KW-0812">Transmembrane</keyword>
<dbReference type="InterPro" id="IPR000160">
    <property type="entry name" value="GGDEF_dom"/>
</dbReference>
<dbReference type="PROSITE" id="PS50887">
    <property type="entry name" value="GGDEF"/>
    <property type="match status" value="1"/>
</dbReference>
<dbReference type="EMBL" id="VHLG01000002">
    <property type="protein sequence ID" value="TPW32365.1"/>
    <property type="molecule type" value="Genomic_DNA"/>
</dbReference>
<feature type="transmembrane region" description="Helical" evidence="1">
    <location>
        <begin position="20"/>
        <end position="41"/>
    </location>
</feature>
<evidence type="ECO:0000259" key="3">
    <source>
        <dbReference type="PROSITE" id="PS50887"/>
    </source>
</evidence>
<keyword evidence="1" id="KW-1133">Transmembrane helix</keyword>
<accession>A0A506UGD4</accession>
<evidence type="ECO:0000313" key="5">
    <source>
        <dbReference type="Proteomes" id="UP000318801"/>
    </source>
</evidence>
<feature type="domain" description="GGDEF" evidence="3">
    <location>
        <begin position="359"/>
        <end position="492"/>
    </location>
</feature>
<dbReference type="Gene3D" id="3.30.70.270">
    <property type="match status" value="1"/>
</dbReference>
<dbReference type="CDD" id="cd01949">
    <property type="entry name" value="GGDEF"/>
    <property type="match status" value="1"/>
</dbReference>
<organism evidence="4 5">
    <name type="scientific">Martelella alba</name>
    <dbReference type="NCBI Taxonomy" id="2590451"/>
    <lineage>
        <taxon>Bacteria</taxon>
        <taxon>Pseudomonadati</taxon>
        <taxon>Pseudomonadota</taxon>
        <taxon>Alphaproteobacteria</taxon>
        <taxon>Hyphomicrobiales</taxon>
        <taxon>Aurantimonadaceae</taxon>
        <taxon>Martelella</taxon>
    </lineage>
</organism>
<dbReference type="GO" id="GO:0071111">
    <property type="term" value="F:cyclic-guanylate-specific phosphodiesterase activity"/>
    <property type="evidence" value="ECO:0007669"/>
    <property type="project" value="InterPro"/>
</dbReference>
<dbReference type="SMART" id="SM00267">
    <property type="entry name" value="GGDEF"/>
    <property type="match status" value="1"/>
</dbReference>
<dbReference type="RefSeq" id="WP_141147876.1">
    <property type="nucleotide sequence ID" value="NZ_VHLG01000002.1"/>
</dbReference>
<dbReference type="Pfam" id="PF00990">
    <property type="entry name" value="GGDEF"/>
    <property type="match status" value="1"/>
</dbReference>
<dbReference type="CDD" id="cd01948">
    <property type="entry name" value="EAL"/>
    <property type="match status" value="1"/>
</dbReference>
<dbReference type="InterPro" id="IPR029787">
    <property type="entry name" value="Nucleotide_cyclase"/>
</dbReference>
<dbReference type="InterPro" id="IPR043128">
    <property type="entry name" value="Rev_trsase/Diguanyl_cyclase"/>
</dbReference>
<dbReference type="PANTHER" id="PTHR33121:SF70">
    <property type="entry name" value="SIGNALING PROTEIN YKOW"/>
    <property type="match status" value="1"/>
</dbReference>
<evidence type="ECO:0000256" key="1">
    <source>
        <dbReference type="SAM" id="Phobius"/>
    </source>
</evidence>
<protein>
    <submittedName>
        <fullName evidence="4">GGDEF and EAL domain-containing protein</fullName>
    </submittedName>
</protein>
<dbReference type="NCBIfam" id="TIGR00254">
    <property type="entry name" value="GGDEF"/>
    <property type="match status" value="1"/>
</dbReference>
<feature type="transmembrane region" description="Helical" evidence="1">
    <location>
        <begin position="281"/>
        <end position="306"/>
    </location>
</feature>
<dbReference type="Gene3D" id="3.20.20.450">
    <property type="entry name" value="EAL domain"/>
    <property type="match status" value="1"/>
</dbReference>
<dbReference type="OrthoDB" id="9814202at2"/>
<proteinExistence type="predicted"/>
<dbReference type="InterPro" id="IPR035919">
    <property type="entry name" value="EAL_sf"/>
</dbReference>
<dbReference type="SMART" id="SM00052">
    <property type="entry name" value="EAL"/>
    <property type="match status" value="1"/>
</dbReference>
<feature type="domain" description="EAL" evidence="2">
    <location>
        <begin position="501"/>
        <end position="752"/>
    </location>
</feature>
<dbReference type="Pfam" id="PF00563">
    <property type="entry name" value="EAL"/>
    <property type="match status" value="1"/>
</dbReference>
<sequence length="758" mass="82258">METNNMAGRTDELRLRKHSHVLFGVLAFVTIVVAAILFGVWAGKSRVDDQRATIASALAHIRDDLLRDFAGVAALQHGIGNVIAEQRGAVSEIAFDRLVEDFLIRNENVAAAAILDSNGIRFSHGYNRAALDWLYHGAAWQDPAELVNRRAAVSLVTADPKEDGGYFIGLLQPLPPSGQGDTVNPGRRSLVVVINIAALFASTVSEASQFGVVCAIVDRDGHVALGAPAVGAIEAGRADQLVTLPVDAYWPGPTELRLLPADWVLAGMPKSGWGFSLSQRIGIYVLTGLSGLCAFSVVLLALYFSWTRGKSNDQLKVSTTALSSRDRRLAYLAEHDEATGLRNYRYLEMWRRGQVGRPGPFSVMLIDIHRFKNVNLTHGPDVGNRVLATIGARLREVLDASSIAVRIGGDKFIIIFAEAILEDKKPAMLQEVVDAVEMPVAIDDHTIRLGTVIGIAVGAIGDEDRTEMLGRADIALTAASETGRGSVCFFDETMRRRSADIRQIADDIVSAIEDDQLVVFFQPQLRAITHAVTGAEALVRWQHPTRGILTPDSFMPAAEMMNLTSRIDAIVLRKTLEHLKAWDGAGLFLPRLSVNVSGPRLASPDLMEDLDGLDLPPGRLAFEVLESVYLDDGNAAMVNNLAALRARGIEIEVDDFGTGFASIISLLRLRPSRLKIDRQLISPIIADEAQRQVIAAIVDIARARNVGLVAEGVETRRHAEILEAIGVETLQGYAFSRPVPAEDFARYLAKQGVEPVSG</sequence>
<dbReference type="InterPro" id="IPR001633">
    <property type="entry name" value="EAL_dom"/>
</dbReference>
<dbReference type="PROSITE" id="PS50883">
    <property type="entry name" value="EAL"/>
    <property type="match status" value="1"/>
</dbReference>
<dbReference type="SUPFAM" id="SSF141868">
    <property type="entry name" value="EAL domain-like"/>
    <property type="match status" value="1"/>
</dbReference>
<keyword evidence="5" id="KW-1185">Reference proteome</keyword>
<evidence type="ECO:0000313" key="4">
    <source>
        <dbReference type="EMBL" id="TPW32365.1"/>
    </source>
</evidence>
<gene>
    <name evidence="4" type="ORF">FJU08_04995</name>
</gene>